<accession>A0A5A7QMS3</accession>
<evidence type="ECO:0000313" key="2">
    <source>
        <dbReference type="EMBL" id="GER46693.1"/>
    </source>
</evidence>
<feature type="region of interest" description="Disordered" evidence="1">
    <location>
        <begin position="207"/>
        <end position="261"/>
    </location>
</feature>
<gene>
    <name evidence="2" type="ORF">STAS_23736</name>
</gene>
<dbReference type="EMBL" id="BKCP01007626">
    <property type="protein sequence ID" value="GER46693.1"/>
    <property type="molecule type" value="Genomic_DNA"/>
</dbReference>
<organism evidence="2 3">
    <name type="scientific">Striga asiatica</name>
    <name type="common">Asiatic witchweed</name>
    <name type="synonym">Buchnera asiatica</name>
    <dbReference type="NCBI Taxonomy" id="4170"/>
    <lineage>
        <taxon>Eukaryota</taxon>
        <taxon>Viridiplantae</taxon>
        <taxon>Streptophyta</taxon>
        <taxon>Embryophyta</taxon>
        <taxon>Tracheophyta</taxon>
        <taxon>Spermatophyta</taxon>
        <taxon>Magnoliopsida</taxon>
        <taxon>eudicotyledons</taxon>
        <taxon>Gunneridae</taxon>
        <taxon>Pentapetalae</taxon>
        <taxon>asterids</taxon>
        <taxon>lamiids</taxon>
        <taxon>Lamiales</taxon>
        <taxon>Orobanchaceae</taxon>
        <taxon>Buchnereae</taxon>
        <taxon>Striga</taxon>
    </lineage>
</organism>
<name>A0A5A7QMS3_STRAF</name>
<reference evidence="3" key="1">
    <citation type="journal article" date="2019" name="Curr. Biol.">
        <title>Genome Sequence of Striga asiatica Provides Insight into the Evolution of Plant Parasitism.</title>
        <authorList>
            <person name="Yoshida S."/>
            <person name="Kim S."/>
            <person name="Wafula E.K."/>
            <person name="Tanskanen J."/>
            <person name="Kim Y.M."/>
            <person name="Honaas L."/>
            <person name="Yang Z."/>
            <person name="Spallek T."/>
            <person name="Conn C.E."/>
            <person name="Ichihashi Y."/>
            <person name="Cheong K."/>
            <person name="Cui S."/>
            <person name="Der J.P."/>
            <person name="Gundlach H."/>
            <person name="Jiao Y."/>
            <person name="Hori C."/>
            <person name="Ishida J.K."/>
            <person name="Kasahara H."/>
            <person name="Kiba T."/>
            <person name="Kim M.S."/>
            <person name="Koo N."/>
            <person name="Laohavisit A."/>
            <person name="Lee Y.H."/>
            <person name="Lumba S."/>
            <person name="McCourt P."/>
            <person name="Mortimer J.C."/>
            <person name="Mutuku J.M."/>
            <person name="Nomura T."/>
            <person name="Sasaki-Sekimoto Y."/>
            <person name="Seto Y."/>
            <person name="Wang Y."/>
            <person name="Wakatake T."/>
            <person name="Sakakibara H."/>
            <person name="Demura T."/>
            <person name="Yamaguchi S."/>
            <person name="Yoneyama K."/>
            <person name="Manabe R.I."/>
            <person name="Nelson D.C."/>
            <person name="Schulman A.H."/>
            <person name="Timko M.P."/>
            <person name="dePamphilis C.W."/>
            <person name="Choi D."/>
            <person name="Shirasu K."/>
        </authorList>
    </citation>
    <scope>NUCLEOTIDE SEQUENCE [LARGE SCALE GENOMIC DNA]</scope>
    <source>
        <strain evidence="3">cv. UVA1</strain>
    </source>
</reference>
<dbReference type="InterPro" id="IPR045026">
    <property type="entry name" value="LIMYB"/>
</dbReference>
<evidence type="ECO:0000313" key="3">
    <source>
        <dbReference type="Proteomes" id="UP000325081"/>
    </source>
</evidence>
<feature type="compositionally biased region" description="Low complexity" evidence="1">
    <location>
        <begin position="207"/>
        <end position="219"/>
    </location>
</feature>
<keyword evidence="3" id="KW-1185">Reference proteome</keyword>
<dbReference type="PANTHER" id="PTHR47584">
    <property type="match status" value="1"/>
</dbReference>
<feature type="region of interest" description="Disordered" evidence="1">
    <location>
        <begin position="40"/>
        <end position="65"/>
    </location>
</feature>
<dbReference type="OrthoDB" id="889103at2759"/>
<protein>
    <submittedName>
        <fullName evidence="2">DHHC-type zinc finger family protein</fullName>
    </submittedName>
</protein>
<feature type="compositionally biased region" description="Polar residues" evidence="1">
    <location>
        <begin position="46"/>
        <end position="55"/>
    </location>
</feature>
<comment type="caution">
    <text evidence="2">The sequence shown here is derived from an EMBL/GenBank/DDBJ whole genome shotgun (WGS) entry which is preliminary data.</text>
</comment>
<dbReference type="PANTHER" id="PTHR47584:SF14">
    <property type="entry name" value="L10-INTERACTING MYB DOMAIN-CONTAINING PROTEIN-LIKE"/>
    <property type="match status" value="1"/>
</dbReference>
<sequence length="281" mass="31570">MKTLSSINHPSFPIEKIMSSGANPSLPTSIHLFVKASLERRDPHSESTGSVSVNSPEKKKGRRKATWGEMRDLYSGATVSFNLICLGLSTSEAGPSQSKQGEAKWPPENEARFISLMLDQVILGNCIEQKFKKCNWMEIQKRTERYMWSIILLRDNTNHEYGIRLGSATGKITGGDELWARWITDKDMRKRVCVHYRELTTIFNGTTATGSGARASTQTPNENGRRRRTNSAVTPNYLFPDELSDEPMNTPASDRCTRRRRGTTSTFDTAMNSITEASRII</sequence>
<evidence type="ECO:0000256" key="1">
    <source>
        <dbReference type="SAM" id="MobiDB-lite"/>
    </source>
</evidence>
<dbReference type="AlphaFoldDB" id="A0A5A7QMS3"/>
<proteinExistence type="predicted"/>
<dbReference type="Proteomes" id="UP000325081">
    <property type="component" value="Unassembled WGS sequence"/>
</dbReference>